<protein>
    <submittedName>
        <fullName evidence="2">Putative TIM-barrel fold metal-dependent hydrolase</fullName>
    </submittedName>
</protein>
<dbReference type="InterPro" id="IPR006680">
    <property type="entry name" value="Amidohydro-rel"/>
</dbReference>
<feature type="domain" description="Amidohydrolase-related" evidence="1">
    <location>
        <begin position="24"/>
        <end position="297"/>
    </location>
</feature>
<dbReference type="Gene3D" id="3.20.20.140">
    <property type="entry name" value="Metal-dependent hydrolases"/>
    <property type="match status" value="1"/>
</dbReference>
<organism evidence="2 3">
    <name type="scientific">Cupriavidus gilardii J11</name>
    <dbReference type="NCBI Taxonomy" id="936133"/>
    <lineage>
        <taxon>Bacteria</taxon>
        <taxon>Pseudomonadati</taxon>
        <taxon>Pseudomonadota</taxon>
        <taxon>Betaproteobacteria</taxon>
        <taxon>Burkholderiales</taxon>
        <taxon>Burkholderiaceae</taxon>
        <taxon>Cupriavidus</taxon>
    </lineage>
</organism>
<dbReference type="SUPFAM" id="SSF51556">
    <property type="entry name" value="Metallo-dependent hydrolases"/>
    <property type="match status" value="1"/>
</dbReference>
<evidence type="ECO:0000259" key="1">
    <source>
        <dbReference type="Pfam" id="PF04909"/>
    </source>
</evidence>
<comment type="caution">
    <text evidence="2">The sequence shown here is derived from an EMBL/GenBank/DDBJ whole genome shotgun (WGS) entry which is preliminary data.</text>
</comment>
<proteinExistence type="predicted"/>
<dbReference type="Proteomes" id="UP000318141">
    <property type="component" value="Unassembled WGS sequence"/>
</dbReference>
<dbReference type="OrthoDB" id="9787654at2"/>
<keyword evidence="3" id="KW-1185">Reference proteome</keyword>
<sequence length="297" mass="32259">MTRPCLPALARITPPAFRAPAGACDSHAHVFGPFDRFPLAEDRSYTPGEYPADAFIAHLDALGLTRGVLVTASASGTGAGNAVVLDALRRYPTRLRGIAVPAPDTTDAELDAWHEAGVRGMRFNLYRMDGHAVYRNGAGIEVLEAMAPRLRARGWHAQIWIHAPDLVELGPRLEALGVPLVIDHMGRMSTARGIADPGFQTLCAMLGDGTAWTKISGADRLNPGGAPYTEVDPFAQTLLAANPEQVVWGSDWPHINYFEPHLMPDDGVLFNLLARWLPDADARERVLVANPARLYDF</sequence>
<dbReference type="PANTHER" id="PTHR35563">
    <property type="entry name" value="BARREL METAL-DEPENDENT HYDROLASE, PUTATIVE (AFU_ORTHOLOGUE AFUA_1G16240)-RELATED"/>
    <property type="match status" value="1"/>
</dbReference>
<dbReference type="EMBL" id="VLJN01000010">
    <property type="protein sequence ID" value="TWG87240.1"/>
    <property type="molecule type" value="Genomic_DNA"/>
</dbReference>
<name>A0A562BQR9_9BURK</name>
<keyword evidence="2" id="KW-0378">Hydrolase</keyword>
<dbReference type="AlphaFoldDB" id="A0A562BQR9"/>
<reference evidence="2 3" key="1">
    <citation type="submission" date="2019-07" db="EMBL/GenBank/DDBJ databases">
        <title>Genome sequencing of lignin-degrading bacterial isolates.</title>
        <authorList>
            <person name="Gladden J."/>
        </authorList>
    </citation>
    <scope>NUCLEOTIDE SEQUENCE [LARGE SCALE GENOMIC DNA]</scope>
    <source>
        <strain evidence="2 3">J11</strain>
    </source>
</reference>
<evidence type="ECO:0000313" key="3">
    <source>
        <dbReference type="Proteomes" id="UP000318141"/>
    </source>
</evidence>
<dbReference type="PANTHER" id="PTHR35563:SF2">
    <property type="entry name" value="BARREL METAL-DEPENDENT HYDROLASE, PUTATIVE (AFU_ORTHOLOGUE AFUA_1G16240)-RELATED"/>
    <property type="match status" value="1"/>
</dbReference>
<dbReference type="GO" id="GO:0016787">
    <property type="term" value="F:hydrolase activity"/>
    <property type="evidence" value="ECO:0007669"/>
    <property type="project" value="UniProtKB-KW"/>
</dbReference>
<dbReference type="InterPro" id="IPR052358">
    <property type="entry name" value="Aro_Compnd_Degr_Hydrolases"/>
</dbReference>
<dbReference type="InterPro" id="IPR032466">
    <property type="entry name" value="Metal_Hydrolase"/>
</dbReference>
<evidence type="ECO:0000313" key="2">
    <source>
        <dbReference type="EMBL" id="TWG87240.1"/>
    </source>
</evidence>
<accession>A0A562BQR9</accession>
<dbReference type="Pfam" id="PF04909">
    <property type="entry name" value="Amidohydro_2"/>
    <property type="match status" value="1"/>
</dbReference>
<gene>
    <name evidence="2" type="ORF">L602_001800000490</name>
</gene>